<dbReference type="Pfam" id="PF00126">
    <property type="entry name" value="HTH_1"/>
    <property type="match status" value="1"/>
</dbReference>
<evidence type="ECO:0000259" key="5">
    <source>
        <dbReference type="PROSITE" id="PS50931"/>
    </source>
</evidence>
<evidence type="ECO:0000313" key="6">
    <source>
        <dbReference type="EMBL" id="ABL97217.1"/>
    </source>
</evidence>
<gene>
    <name evidence="6" type="ORF">MBMO_EB0-49D07.0060</name>
</gene>
<dbReference type="InterPro" id="IPR000847">
    <property type="entry name" value="LysR_HTH_N"/>
</dbReference>
<name>A4GJC2_9BACT</name>
<evidence type="ECO:0000256" key="2">
    <source>
        <dbReference type="ARBA" id="ARBA00023015"/>
    </source>
</evidence>
<reference evidence="6" key="1">
    <citation type="journal article" date="2007" name="Environ. Microbiol.">
        <title>Proteorhodopsin photosystem gene clusters exhibit co-evolutionary trends and shared ancestry among diverse marine microbial phyla.</title>
        <authorList>
            <person name="McCarren J."/>
            <person name="Delong E.F."/>
        </authorList>
    </citation>
    <scope>NUCLEOTIDE SEQUENCE</scope>
</reference>
<dbReference type="SUPFAM" id="SSF46785">
    <property type="entry name" value="Winged helix' DNA-binding domain"/>
    <property type="match status" value="1"/>
</dbReference>
<organism evidence="6">
    <name type="scientific">uncultured marine bacterium EB0_49D07</name>
    <dbReference type="NCBI Taxonomy" id="415439"/>
    <lineage>
        <taxon>Bacteria</taxon>
        <taxon>environmental samples</taxon>
    </lineage>
</organism>
<protein>
    <submittedName>
        <fullName evidence="6">Transcriptional regulator LysR family protein</fullName>
    </submittedName>
</protein>
<dbReference type="InterPro" id="IPR036390">
    <property type="entry name" value="WH_DNA-bd_sf"/>
</dbReference>
<dbReference type="Gene3D" id="1.10.10.10">
    <property type="entry name" value="Winged helix-like DNA-binding domain superfamily/Winged helix DNA-binding domain"/>
    <property type="match status" value="1"/>
</dbReference>
<accession>A4GJC2</accession>
<dbReference type="EMBL" id="EF107099">
    <property type="protein sequence ID" value="ABL97217.1"/>
    <property type="molecule type" value="Genomic_DNA"/>
</dbReference>
<dbReference type="PANTHER" id="PTHR30118">
    <property type="entry name" value="HTH-TYPE TRANSCRIPTIONAL REGULATOR LEUO-RELATED"/>
    <property type="match status" value="1"/>
</dbReference>
<dbReference type="SUPFAM" id="SSF53850">
    <property type="entry name" value="Periplasmic binding protein-like II"/>
    <property type="match status" value="1"/>
</dbReference>
<dbReference type="PRINTS" id="PR00039">
    <property type="entry name" value="HTHLYSR"/>
</dbReference>
<sequence length="303" mass="34268">MKISSFDLNLFVIMNSIYTEGSLTKAAEVVGITQPAVSNALSRLREKFDDELFVRTGSGMVPTQKTENIIQDIQNALQLMQKSVNEPDEFNPKTSERTFRISLGDINEGRILAILMSKIGKSAPHVKIESYYSARDQVPHALATNELSFAVDPFIPNSKDTNSMKVFSDKFVVAHRANHDVSKIENLNLEEMLKLKYINISNRKRGASVVEMEMQKMQLQPEMALRAQHYLVTPEIVRSSDLCLLCAETFAKKHGLSYVELPFKVPALEQYLIWHNSDDNDGSHIWMRNLIAESFKEVGLTNS</sequence>
<dbReference type="CDD" id="cd08417">
    <property type="entry name" value="PBP2_Nitroaromatics_like"/>
    <property type="match status" value="1"/>
</dbReference>
<keyword evidence="4" id="KW-0804">Transcription</keyword>
<dbReference type="Pfam" id="PF03466">
    <property type="entry name" value="LysR_substrate"/>
    <property type="match status" value="1"/>
</dbReference>
<feature type="domain" description="HTH lysR-type" evidence="5">
    <location>
        <begin position="6"/>
        <end position="63"/>
    </location>
</feature>
<evidence type="ECO:0000256" key="4">
    <source>
        <dbReference type="ARBA" id="ARBA00023163"/>
    </source>
</evidence>
<proteinExistence type="inferred from homology"/>
<dbReference type="InterPro" id="IPR050389">
    <property type="entry name" value="LysR-type_TF"/>
</dbReference>
<evidence type="ECO:0000256" key="1">
    <source>
        <dbReference type="ARBA" id="ARBA00009437"/>
    </source>
</evidence>
<dbReference type="InterPro" id="IPR005119">
    <property type="entry name" value="LysR_subst-bd"/>
</dbReference>
<dbReference type="AlphaFoldDB" id="A4GJC2"/>
<dbReference type="InterPro" id="IPR037402">
    <property type="entry name" value="YidZ_PBP2"/>
</dbReference>
<evidence type="ECO:0000256" key="3">
    <source>
        <dbReference type="ARBA" id="ARBA00023125"/>
    </source>
</evidence>
<comment type="similarity">
    <text evidence="1">Belongs to the LysR transcriptional regulatory family.</text>
</comment>
<dbReference type="GO" id="GO:0003677">
    <property type="term" value="F:DNA binding"/>
    <property type="evidence" value="ECO:0007669"/>
    <property type="project" value="UniProtKB-KW"/>
</dbReference>
<dbReference type="InterPro" id="IPR036388">
    <property type="entry name" value="WH-like_DNA-bd_sf"/>
</dbReference>
<keyword evidence="2" id="KW-0805">Transcription regulation</keyword>
<dbReference type="Gene3D" id="3.40.190.10">
    <property type="entry name" value="Periplasmic binding protein-like II"/>
    <property type="match status" value="2"/>
</dbReference>
<dbReference type="GO" id="GO:0003700">
    <property type="term" value="F:DNA-binding transcription factor activity"/>
    <property type="evidence" value="ECO:0007669"/>
    <property type="project" value="InterPro"/>
</dbReference>
<keyword evidence="3" id="KW-0238">DNA-binding</keyword>
<dbReference type="PROSITE" id="PS50931">
    <property type="entry name" value="HTH_LYSR"/>
    <property type="match status" value="1"/>
</dbReference>
<dbReference type="PANTHER" id="PTHR30118:SF15">
    <property type="entry name" value="TRANSCRIPTIONAL REGULATORY PROTEIN"/>
    <property type="match status" value="1"/>
</dbReference>